<name>A0A3S5ASE1_9PLAT</name>
<dbReference type="InterPro" id="IPR036361">
    <property type="entry name" value="SAP_dom_sf"/>
</dbReference>
<protein>
    <recommendedName>
        <fullName evidence="1">Exonuclease domain-containing protein</fullName>
    </recommendedName>
</protein>
<dbReference type="PANTHER" id="PTHR23044">
    <property type="entry name" value="3'-5' EXONUCLEASE ERI1-RELATED"/>
    <property type="match status" value="1"/>
</dbReference>
<organism evidence="2 3">
    <name type="scientific">Protopolystoma xenopodis</name>
    <dbReference type="NCBI Taxonomy" id="117903"/>
    <lineage>
        <taxon>Eukaryota</taxon>
        <taxon>Metazoa</taxon>
        <taxon>Spiralia</taxon>
        <taxon>Lophotrochozoa</taxon>
        <taxon>Platyhelminthes</taxon>
        <taxon>Monogenea</taxon>
        <taxon>Polyopisthocotylea</taxon>
        <taxon>Polystomatidea</taxon>
        <taxon>Polystomatidae</taxon>
        <taxon>Protopolystoma</taxon>
    </lineage>
</organism>
<comment type="caution">
    <text evidence="2">The sequence shown here is derived from an EMBL/GenBank/DDBJ whole genome shotgun (WGS) entry which is preliminary data.</text>
</comment>
<dbReference type="InterPro" id="IPR012337">
    <property type="entry name" value="RNaseH-like_sf"/>
</dbReference>
<dbReference type="Gene3D" id="3.30.420.10">
    <property type="entry name" value="Ribonuclease H-like superfamily/Ribonuclease H"/>
    <property type="match status" value="1"/>
</dbReference>
<feature type="domain" description="Exonuclease" evidence="1">
    <location>
        <begin position="352"/>
        <end position="421"/>
    </location>
</feature>
<evidence type="ECO:0000259" key="1">
    <source>
        <dbReference type="Pfam" id="PF00929"/>
    </source>
</evidence>
<keyword evidence="3" id="KW-1185">Reference proteome</keyword>
<sequence length="424" mass="48636">MPPCQQEYSNYTSLRSKAKSSINFKHPFSRTDERFVGPTSSDRAHSVKKFHHWTKVSHFVKKRNSRSSREKNAVINRPRLCPASPIYNNKYGQFQRQNLLNSSTYFEKMIADNFVTETLNSCDGSMTASSLSANFNPIKELDPGIPVNDNYTSEFSTSSFSDIDIAGLDKHMMDVFSRDAYCGPELLDDASYSSEFLNQMNELSLSLISSLDNRLTSTRFDIIWRCFLQEKLSLCNRNISFMGANKLRACLYHHGLNQLGSVFVLRRRLQEFVRRAREALVNRRMPLDRRTRYSLMGKAVEGDAFTELLEELPDSSFHCLGLNSDKDSSNPESVRFSAPLFLEPDTFYSYFLIIDLEATCDNLERVDDATRFPHEIIEFPVLLYDTRLSRCVSVFHAYVKPTLQPVLTNFCTGLTSIKQEESLC</sequence>
<dbReference type="InterPro" id="IPR051274">
    <property type="entry name" value="3-5_Exoribonuclease"/>
</dbReference>
<dbReference type="EMBL" id="CAAALY010065187">
    <property type="protein sequence ID" value="VEL24000.1"/>
    <property type="molecule type" value="Genomic_DNA"/>
</dbReference>
<dbReference type="GO" id="GO:0003676">
    <property type="term" value="F:nucleic acid binding"/>
    <property type="evidence" value="ECO:0007669"/>
    <property type="project" value="InterPro"/>
</dbReference>
<dbReference type="AlphaFoldDB" id="A0A3S5ASE1"/>
<dbReference type="InterPro" id="IPR036397">
    <property type="entry name" value="RNaseH_sf"/>
</dbReference>
<dbReference type="Gene3D" id="1.10.720.30">
    <property type="entry name" value="SAP domain"/>
    <property type="match status" value="1"/>
</dbReference>
<accession>A0A3S5ASE1</accession>
<dbReference type="PANTHER" id="PTHR23044:SF61">
    <property type="entry name" value="3'-5' EXORIBONUCLEASE 1-RELATED"/>
    <property type="match status" value="1"/>
</dbReference>
<evidence type="ECO:0000313" key="2">
    <source>
        <dbReference type="EMBL" id="VEL24000.1"/>
    </source>
</evidence>
<dbReference type="OrthoDB" id="448399at2759"/>
<reference evidence="2" key="1">
    <citation type="submission" date="2018-11" db="EMBL/GenBank/DDBJ databases">
        <authorList>
            <consortium name="Pathogen Informatics"/>
        </authorList>
    </citation>
    <scope>NUCLEOTIDE SEQUENCE</scope>
</reference>
<dbReference type="InterPro" id="IPR013520">
    <property type="entry name" value="Ribonucl_H"/>
</dbReference>
<dbReference type="SUPFAM" id="SSF53098">
    <property type="entry name" value="Ribonuclease H-like"/>
    <property type="match status" value="1"/>
</dbReference>
<dbReference type="Pfam" id="PF00929">
    <property type="entry name" value="RNase_T"/>
    <property type="match status" value="1"/>
</dbReference>
<evidence type="ECO:0000313" key="3">
    <source>
        <dbReference type="Proteomes" id="UP000784294"/>
    </source>
</evidence>
<gene>
    <name evidence="2" type="ORF">PXEA_LOCUS17440</name>
</gene>
<proteinExistence type="predicted"/>
<dbReference type="Proteomes" id="UP000784294">
    <property type="component" value="Unassembled WGS sequence"/>
</dbReference>